<dbReference type="SUPFAM" id="SSF56349">
    <property type="entry name" value="DNA breaking-rejoining enzymes"/>
    <property type="match status" value="1"/>
</dbReference>
<reference evidence="3 4" key="1">
    <citation type="submission" date="2019-11" db="EMBL/GenBank/DDBJ databases">
        <title>Whole-genome sequence of a the green, strictly anaerobic photosynthetic bacterium Heliobacillus mobilis DSM 6151.</title>
        <authorList>
            <person name="Kyndt J.A."/>
            <person name="Meyer T.E."/>
        </authorList>
    </citation>
    <scope>NUCLEOTIDE SEQUENCE [LARGE SCALE GENOMIC DNA]</scope>
    <source>
        <strain evidence="3 4">DSM 6151</strain>
    </source>
</reference>
<dbReference type="EMBL" id="WNKU01000015">
    <property type="protein sequence ID" value="MTV49869.1"/>
    <property type="molecule type" value="Genomic_DNA"/>
</dbReference>
<dbReference type="PROSITE" id="PS51898">
    <property type="entry name" value="TYR_RECOMBINASE"/>
    <property type="match status" value="1"/>
</dbReference>
<protein>
    <submittedName>
        <fullName evidence="3">Tyrosine-type recombinase/integrase</fullName>
    </submittedName>
</protein>
<dbReference type="InterPro" id="IPR011010">
    <property type="entry name" value="DNA_brk_join_enz"/>
</dbReference>
<keyword evidence="1" id="KW-0233">DNA recombination</keyword>
<evidence type="ECO:0000259" key="2">
    <source>
        <dbReference type="PROSITE" id="PS51898"/>
    </source>
</evidence>
<proteinExistence type="predicted"/>
<evidence type="ECO:0000313" key="4">
    <source>
        <dbReference type="Proteomes" id="UP000430670"/>
    </source>
</evidence>
<dbReference type="Gene3D" id="1.10.443.10">
    <property type="entry name" value="Intergrase catalytic core"/>
    <property type="match status" value="1"/>
</dbReference>
<name>A0A6I3SLV1_HELMO</name>
<dbReference type="AlphaFoldDB" id="A0A6I3SLV1"/>
<evidence type="ECO:0000313" key="3">
    <source>
        <dbReference type="EMBL" id="MTV49869.1"/>
    </source>
</evidence>
<dbReference type="InterPro" id="IPR013762">
    <property type="entry name" value="Integrase-like_cat_sf"/>
</dbReference>
<gene>
    <name evidence="3" type="ORF">GJ688_12890</name>
</gene>
<feature type="domain" description="Tyr recombinase" evidence="2">
    <location>
        <begin position="1"/>
        <end position="76"/>
    </location>
</feature>
<dbReference type="Pfam" id="PF00589">
    <property type="entry name" value="Phage_integrase"/>
    <property type="match status" value="1"/>
</dbReference>
<dbReference type="Proteomes" id="UP000430670">
    <property type="component" value="Unassembled WGS sequence"/>
</dbReference>
<accession>A0A6I3SLV1</accession>
<dbReference type="RefSeq" id="WP_155476960.1">
    <property type="nucleotide sequence ID" value="NZ_WNKU01000015.1"/>
</dbReference>
<keyword evidence="4" id="KW-1185">Reference proteome</keyword>
<dbReference type="OrthoDB" id="2065637at2"/>
<evidence type="ECO:0000256" key="1">
    <source>
        <dbReference type="ARBA" id="ARBA00023172"/>
    </source>
</evidence>
<sequence length="82" mass="9467">MVSQWNLTTKFHRPLDKAEIPKTNLHSLRLTYATQLLEAGAHPKVVQELLAHENIRITLETYNHVLPEARKAHVVLDLRSSY</sequence>
<dbReference type="InterPro" id="IPR002104">
    <property type="entry name" value="Integrase_catalytic"/>
</dbReference>
<dbReference type="GO" id="GO:0015074">
    <property type="term" value="P:DNA integration"/>
    <property type="evidence" value="ECO:0007669"/>
    <property type="project" value="InterPro"/>
</dbReference>
<dbReference type="GO" id="GO:0006310">
    <property type="term" value="P:DNA recombination"/>
    <property type="evidence" value="ECO:0007669"/>
    <property type="project" value="UniProtKB-KW"/>
</dbReference>
<dbReference type="GO" id="GO:0003677">
    <property type="term" value="F:DNA binding"/>
    <property type="evidence" value="ECO:0007669"/>
    <property type="project" value="InterPro"/>
</dbReference>
<organism evidence="3 4">
    <name type="scientific">Heliobacterium mobile</name>
    <name type="common">Heliobacillus mobilis</name>
    <dbReference type="NCBI Taxonomy" id="28064"/>
    <lineage>
        <taxon>Bacteria</taxon>
        <taxon>Bacillati</taxon>
        <taxon>Bacillota</taxon>
        <taxon>Clostridia</taxon>
        <taxon>Eubacteriales</taxon>
        <taxon>Heliobacteriaceae</taxon>
        <taxon>Heliobacterium</taxon>
    </lineage>
</organism>
<comment type="caution">
    <text evidence="3">The sequence shown here is derived from an EMBL/GenBank/DDBJ whole genome shotgun (WGS) entry which is preliminary data.</text>
</comment>